<dbReference type="InterPro" id="IPR036533">
    <property type="entry name" value="BAG_dom_sf"/>
</dbReference>
<dbReference type="EMBL" id="JAKCXM010000601">
    <property type="protein sequence ID" value="KAJ0392618.1"/>
    <property type="molecule type" value="Genomic_DNA"/>
</dbReference>
<dbReference type="PROSITE" id="PS51035">
    <property type="entry name" value="BAG"/>
    <property type="match status" value="1"/>
</dbReference>
<evidence type="ECO:0000313" key="3">
    <source>
        <dbReference type="EMBL" id="KAJ0392618.1"/>
    </source>
</evidence>
<comment type="caution">
    <text evidence="3">The sequence shown here is derived from an EMBL/GenBank/DDBJ whole genome shotgun (WGS) entry which is preliminary data.</text>
</comment>
<proteinExistence type="predicted"/>
<feature type="region of interest" description="Disordered" evidence="1">
    <location>
        <begin position="180"/>
        <end position="242"/>
    </location>
</feature>
<dbReference type="CDD" id="cd06464">
    <property type="entry name" value="ACD_sHsps-like"/>
    <property type="match status" value="1"/>
</dbReference>
<dbReference type="Pfam" id="PF02179">
    <property type="entry name" value="BAG"/>
    <property type="match status" value="1"/>
</dbReference>
<evidence type="ECO:0000313" key="4">
    <source>
        <dbReference type="Proteomes" id="UP001209570"/>
    </source>
</evidence>
<accession>A0AAD5LAV8</accession>
<dbReference type="SUPFAM" id="SSF49764">
    <property type="entry name" value="HSP20-like chaperones"/>
    <property type="match status" value="1"/>
</dbReference>
<feature type="compositionally biased region" description="Acidic residues" evidence="1">
    <location>
        <begin position="204"/>
        <end position="230"/>
    </location>
</feature>
<protein>
    <recommendedName>
        <fullName evidence="2">BAG domain-containing protein</fullName>
    </recommendedName>
</protein>
<dbReference type="AlphaFoldDB" id="A0AAD5LAV8"/>
<sequence length="369" mass="42526">MNSPRRQELDTLQSIETQVKQVEDRVDARLPSQRLHLLAFIAAWRWRLQTLRRRAVQQDEIDSISKKLRLETGTFDYQVKEQSELLTRYLCQLDNVLSYGDPAIKEARKALVLHIQTLLQRADALKRTAAKLKAFTESVIAHFPRATTSDDEELEQQNIAPLFDESADDIDMETQDMAEDGADAEDADDTDGMEQDGEQKQDVAEPEEEDEDEENDEDDGEDEDEEDASEEQQSPERASCGSRIAMPVWRPYYQIQKRSDGVYLLANLRGVDPRHLRVQCSPDEGLLRVSGVKLPTQKDLVLSRWNGVPTFGRFEIAERFPTNLLHLENATQQLRPDGTLEIRLPYYFVHHPRVFRRVSPFQPHSLVVW</sequence>
<dbReference type="Gene3D" id="1.20.58.120">
    <property type="entry name" value="BAG domain"/>
    <property type="match status" value="1"/>
</dbReference>
<feature type="compositionally biased region" description="Acidic residues" evidence="1">
    <location>
        <begin position="180"/>
        <end position="196"/>
    </location>
</feature>
<dbReference type="InterPro" id="IPR008978">
    <property type="entry name" value="HSP20-like_chaperone"/>
</dbReference>
<dbReference type="SUPFAM" id="SSF63491">
    <property type="entry name" value="BAG domain"/>
    <property type="match status" value="1"/>
</dbReference>
<gene>
    <name evidence="3" type="ORF">P43SY_006558</name>
</gene>
<keyword evidence="4" id="KW-1185">Reference proteome</keyword>
<feature type="domain" description="BAG" evidence="2">
    <location>
        <begin position="76"/>
        <end position="126"/>
    </location>
</feature>
<name>A0AAD5LAV8_PYTIN</name>
<dbReference type="SMART" id="SM00264">
    <property type="entry name" value="BAG"/>
    <property type="match status" value="1"/>
</dbReference>
<evidence type="ECO:0000256" key="1">
    <source>
        <dbReference type="SAM" id="MobiDB-lite"/>
    </source>
</evidence>
<reference evidence="3" key="1">
    <citation type="submission" date="2021-12" db="EMBL/GenBank/DDBJ databases">
        <title>Prjna785345.</title>
        <authorList>
            <person name="Rujirawat T."/>
            <person name="Krajaejun T."/>
        </authorList>
    </citation>
    <scope>NUCLEOTIDE SEQUENCE</scope>
    <source>
        <strain evidence="3">Pi057C3</strain>
    </source>
</reference>
<organism evidence="3 4">
    <name type="scientific">Pythium insidiosum</name>
    <name type="common">Pythiosis disease agent</name>
    <dbReference type="NCBI Taxonomy" id="114742"/>
    <lineage>
        <taxon>Eukaryota</taxon>
        <taxon>Sar</taxon>
        <taxon>Stramenopiles</taxon>
        <taxon>Oomycota</taxon>
        <taxon>Peronosporomycetes</taxon>
        <taxon>Pythiales</taxon>
        <taxon>Pythiaceae</taxon>
        <taxon>Pythium</taxon>
    </lineage>
</organism>
<dbReference type="GO" id="GO:0051087">
    <property type="term" value="F:protein-folding chaperone binding"/>
    <property type="evidence" value="ECO:0007669"/>
    <property type="project" value="InterPro"/>
</dbReference>
<dbReference type="Proteomes" id="UP001209570">
    <property type="component" value="Unassembled WGS sequence"/>
</dbReference>
<evidence type="ECO:0000259" key="2">
    <source>
        <dbReference type="PROSITE" id="PS51035"/>
    </source>
</evidence>
<dbReference type="InterPro" id="IPR003103">
    <property type="entry name" value="BAG_domain"/>
</dbReference>